<protein>
    <submittedName>
        <fullName evidence="2">Uncharacterized protein</fullName>
    </submittedName>
</protein>
<dbReference type="Proteomes" id="UP000265703">
    <property type="component" value="Unassembled WGS sequence"/>
</dbReference>
<gene>
    <name evidence="2" type="ORF">C1645_782812</name>
</gene>
<dbReference type="EMBL" id="QKYT01000454">
    <property type="protein sequence ID" value="RIA85017.1"/>
    <property type="molecule type" value="Genomic_DNA"/>
</dbReference>
<dbReference type="AlphaFoldDB" id="A0A397SM22"/>
<dbReference type="OrthoDB" id="2383230at2759"/>
<sequence length="66" mass="6834">MLGRVVIIIIGAGFASYCVITAFLTFFGKNPATLHLTRIFLIGYAAISAVLTPFGISGVIGGISVC</sequence>
<organism evidence="2 3">
    <name type="scientific">Glomus cerebriforme</name>
    <dbReference type="NCBI Taxonomy" id="658196"/>
    <lineage>
        <taxon>Eukaryota</taxon>
        <taxon>Fungi</taxon>
        <taxon>Fungi incertae sedis</taxon>
        <taxon>Mucoromycota</taxon>
        <taxon>Glomeromycotina</taxon>
        <taxon>Glomeromycetes</taxon>
        <taxon>Glomerales</taxon>
        <taxon>Glomeraceae</taxon>
        <taxon>Glomus</taxon>
    </lineage>
</organism>
<accession>A0A397SM22</accession>
<keyword evidence="1" id="KW-0472">Membrane</keyword>
<reference evidence="2 3" key="1">
    <citation type="submission" date="2018-06" db="EMBL/GenBank/DDBJ databases">
        <title>Comparative genomics reveals the genomic features of Rhizophagus irregularis, R. cerebriforme, R. diaphanum and Gigaspora rosea, and their symbiotic lifestyle signature.</title>
        <authorList>
            <person name="Morin E."/>
            <person name="San Clemente H."/>
            <person name="Chen E.C.H."/>
            <person name="De La Providencia I."/>
            <person name="Hainaut M."/>
            <person name="Kuo A."/>
            <person name="Kohler A."/>
            <person name="Murat C."/>
            <person name="Tang N."/>
            <person name="Roy S."/>
            <person name="Loubradou J."/>
            <person name="Henrissat B."/>
            <person name="Grigoriev I.V."/>
            <person name="Corradi N."/>
            <person name="Roux C."/>
            <person name="Martin F.M."/>
        </authorList>
    </citation>
    <scope>NUCLEOTIDE SEQUENCE [LARGE SCALE GENOMIC DNA]</scope>
    <source>
        <strain evidence="2 3">DAOM 227022</strain>
    </source>
</reference>
<evidence type="ECO:0000313" key="3">
    <source>
        <dbReference type="Proteomes" id="UP000265703"/>
    </source>
</evidence>
<feature type="transmembrane region" description="Helical" evidence="1">
    <location>
        <begin position="39"/>
        <end position="63"/>
    </location>
</feature>
<proteinExistence type="predicted"/>
<keyword evidence="1" id="KW-1133">Transmembrane helix</keyword>
<name>A0A397SM22_9GLOM</name>
<evidence type="ECO:0000256" key="1">
    <source>
        <dbReference type="SAM" id="Phobius"/>
    </source>
</evidence>
<feature type="transmembrane region" description="Helical" evidence="1">
    <location>
        <begin position="6"/>
        <end position="27"/>
    </location>
</feature>
<comment type="caution">
    <text evidence="2">The sequence shown here is derived from an EMBL/GenBank/DDBJ whole genome shotgun (WGS) entry which is preliminary data.</text>
</comment>
<evidence type="ECO:0000313" key="2">
    <source>
        <dbReference type="EMBL" id="RIA85017.1"/>
    </source>
</evidence>
<dbReference type="STRING" id="658196.A0A397SM22"/>
<keyword evidence="1" id="KW-0812">Transmembrane</keyword>
<keyword evidence="3" id="KW-1185">Reference proteome</keyword>